<sequence length="318" mass="34669">MSLRAAWPNRRAGACARYNRANFAAACAMAIHLIAVLVVFALAQGLPDLSRLRDFSRLRVWLGVLTRVGGSARSVLGILVPVLLCLLIQLGLRGFLFGLLSFAFAVCVLWFSWGPRDLSEDVDGVIKAPDSERRIAAAQLLRPDGQEAPLPFEAPALVDATFQSALKRWFGVLFWFLLLGPCGALLYRLTQLLAWSPGLAEVQSSEGRQFARRVGLLLDWAPAHLMALALAVASDFDAVFHTWKNWHSRMGKGYLSLDLGFLSAIARASVDADVIAGDGYAEDINDPIVELADARHLLARVLIVWLAVTGLLVLGGWV</sequence>
<dbReference type="GO" id="GO:0005886">
    <property type="term" value="C:plasma membrane"/>
    <property type="evidence" value="ECO:0007669"/>
    <property type="project" value="TreeGrafter"/>
</dbReference>
<feature type="transmembrane region" description="Helical" evidence="1">
    <location>
        <begin position="21"/>
        <end position="44"/>
    </location>
</feature>
<reference evidence="2 3" key="1">
    <citation type="submission" date="2019-03" db="EMBL/GenBank/DDBJ databases">
        <title>Genomic Encyclopedia of Type Strains, Phase IV (KMG-IV): sequencing the most valuable type-strain genomes for metagenomic binning, comparative biology and taxonomic classification.</title>
        <authorList>
            <person name="Goeker M."/>
        </authorList>
    </citation>
    <scope>NUCLEOTIDE SEQUENCE [LARGE SCALE GENOMIC DNA]</scope>
    <source>
        <strain evidence="2 3">DSM 21667</strain>
    </source>
</reference>
<evidence type="ECO:0000313" key="3">
    <source>
        <dbReference type="Proteomes" id="UP000295293"/>
    </source>
</evidence>
<feature type="transmembrane region" description="Helical" evidence="1">
    <location>
        <begin position="64"/>
        <end position="88"/>
    </location>
</feature>
<dbReference type="Proteomes" id="UP000295293">
    <property type="component" value="Unassembled WGS sequence"/>
</dbReference>
<dbReference type="GO" id="GO:0048472">
    <property type="term" value="F:threonine-phosphate decarboxylase activity"/>
    <property type="evidence" value="ECO:0007669"/>
    <property type="project" value="InterPro"/>
</dbReference>
<comment type="caution">
    <text evidence="2">The sequence shown here is derived from an EMBL/GenBank/DDBJ whole genome shotgun (WGS) entry which is preliminary data.</text>
</comment>
<dbReference type="PANTHER" id="PTHR38684:SF1">
    <property type="entry name" value="PROTEIN AMPE"/>
    <property type="match status" value="1"/>
</dbReference>
<feature type="transmembrane region" description="Helical" evidence="1">
    <location>
        <begin position="297"/>
        <end position="317"/>
    </location>
</feature>
<dbReference type="EMBL" id="SNZH01000008">
    <property type="protein sequence ID" value="TDR42506.1"/>
    <property type="molecule type" value="Genomic_DNA"/>
</dbReference>
<dbReference type="GO" id="GO:0009236">
    <property type="term" value="P:cobalamin biosynthetic process"/>
    <property type="evidence" value="ECO:0007669"/>
    <property type="project" value="UniProtKB-UniPathway"/>
</dbReference>
<dbReference type="InterPro" id="IPR052966">
    <property type="entry name" value="Beta-lactamase_Reg"/>
</dbReference>
<dbReference type="AlphaFoldDB" id="A0A4V3DM21"/>
<evidence type="ECO:0000256" key="1">
    <source>
        <dbReference type="SAM" id="Phobius"/>
    </source>
</evidence>
<evidence type="ECO:0000313" key="2">
    <source>
        <dbReference type="EMBL" id="TDR42506.1"/>
    </source>
</evidence>
<keyword evidence="1" id="KW-0472">Membrane</keyword>
<protein>
    <submittedName>
        <fullName evidence="2">AmpE protein</fullName>
    </submittedName>
</protein>
<name>A0A4V3DM21_9GAMM</name>
<organism evidence="2 3">
    <name type="scientific">Tahibacter aquaticus</name>
    <dbReference type="NCBI Taxonomy" id="520092"/>
    <lineage>
        <taxon>Bacteria</taxon>
        <taxon>Pseudomonadati</taxon>
        <taxon>Pseudomonadota</taxon>
        <taxon>Gammaproteobacteria</taxon>
        <taxon>Lysobacterales</taxon>
        <taxon>Rhodanobacteraceae</taxon>
        <taxon>Tahibacter</taxon>
    </lineage>
</organism>
<keyword evidence="3" id="KW-1185">Reference proteome</keyword>
<dbReference type="UniPathway" id="UPA00148"/>
<dbReference type="InterPro" id="IPR004485">
    <property type="entry name" value="Cobalamin_biosynth_CobD/CbiB"/>
</dbReference>
<gene>
    <name evidence="2" type="ORF">DFR29_10890</name>
</gene>
<accession>A0A4V3DM21</accession>
<keyword evidence="1" id="KW-0812">Transmembrane</keyword>
<dbReference type="OrthoDB" id="9811967at2"/>
<dbReference type="PANTHER" id="PTHR38684">
    <property type="entry name" value="PROTEIN AMPE"/>
    <property type="match status" value="1"/>
</dbReference>
<dbReference type="Pfam" id="PF03186">
    <property type="entry name" value="CobD_Cbib"/>
    <property type="match status" value="1"/>
</dbReference>
<proteinExistence type="predicted"/>
<keyword evidence="1" id="KW-1133">Transmembrane helix</keyword>
<feature type="transmembrane region" description="Helical" evidence="1">
    <location>
        <begin position="169"/>
        <end position="187"/>
    </location>
</feature>
<dbReference type="GO" id="GO:0046677">
    <property type="term" value="P:response to antibiotic"/>
    <property type="evidence" value="ECO:0007669"/>
    <property type="project" value="TreeGrafter"/>
</dbReference>
<feature type="transmembrane region" description="Helical" evidence="1">
    <location>
        <begin position="95"/>
        <end position="113"/>
    </location>
</feature>